<keyword evidence="8" id="KW-1185">Reference proteome</keyword>
<evidence type="ECO:0000259" key="6">
    <source>
        <dbReference type="Pfam" id="PF13476"/>
    </source>
</evidence>
<reference evidence="7 8" key="1">
    <citation type="submission" date="2016-11" db="EMBL/GenBank/DDBJ databases">
        <authorList>
            <person name="Jaros S."/>
            <person name="Januszkiewicz K."/>
            <person name="Wedrychowicz H."/>
        </authorList>
    </citation>
    <scope>NUCLEOTIDE SEQUENCE [LARGE SCALE GENOMIC DNA]</scope>
    <source>
        <strain evidence="7 8">DSM 12906</strain>
    </source>
</reference>
<keyword evidence="4" id="KW-0175">Coiled coil</keyword>
<dbReference type="InterPro" id="IPR038729">
    <property type="entry name" value="Rad50/SbcC_AAA"/>
</dbReference>
<evidence type="ECO:0000256" key="3">
    <source>
        <dbReference type="ARBA" id="ARBA00013368"/>
    </source>
</evidence>
<dbReference type="RefSeq" id="WP_073190496.1">
    <property type="nucleotide sequence ID" value="NZ_FQZG01000085.1"/>
</dbReference>
<sequence length="1097" mass="113950">MRPVRLDMNGFASFRTETTVDFEGADYFALTGPTGAGKSTVIDAMVFALYGSAPRWGRTNAVQYALAPTTTRATVRLLFDVGAERYRVAREVRRVGKTIQQKMATLERLDDPTSTSATTDEVAVIASEVRDVTPAVEALLGLSFEDFTKAVVLPQGRFAEFLSATVAERQDILLKLLGAHQYDIVMRAAGARRSDAAAELVAVEARIGDLGGATQEAADEAAARVEALAALGEQTASLQGSLDGARSAEREAVSALARAETDVARLAAVEIPDGLAELAARSTAVRADAERLRRVAAEAETAYGKARSALEAGGTRRPLELLRDQWAELAAFTLARPGLEQAVGDAETVTVATAAARLASEADWSAAFKAQADAGRAVESAVALVESLTGRRRAIAEVAAPVGLADLAQRLDAAGATVTATGATLAEAESAEDAARQALREAGDAVELAAQVARYDEALRLGAKREEAVRRSADSGAALADAHLLVEQAETDLGGLRAVAAEARALVTAASLRAGLEIGHECPVCAAPVVALPTPIDASSADAAEEAVRRGELVVRSSRDALTRAEAEVSAWARALAEAKGQLAAIVPDGADVGVLRGSALARRAAVAEAARVVEAAESARSAARADHEDAKTRSAQLDAERRDAQVALRDARAAVLLFGAPVSESGSLTEAWQELTAWVHGALADLDALELPQAVAAHERASAAASEADKALATAESSRAAAVTADEEARSRLLGARSALAGAVERGEVLRQLLDGAAPSEEVAVALDALTRLETLEKESLVAFQAAGRERNRAEAAEQELRAELMAADALLRQTRDPLVSLGAPAVDGSDLPAAWATLAAWASETRGSAEASRVAAETARASAAHAVGLAEQELVDAAVAGGVEVASAAGVASAVAAATARASDRVEKIGKDLERLAGLRAERAEAEERKQVAGLLADHLSAKKFQRWLAGAALDVLVEAASESLLELSGGQFTLAHDKGEFHVIDHADAEATRSVRTLSGGETFQASLALALALSAELSKMSSNAARLDSIFLDEGFGSLDPDSLEVVALTLERLAQGDRLVGVVTHVQGLAERIPTRFTVSRTSRSSTVTREG</sequence>
<dbReference type="STRING" id="1123357.SAMN02745244_03319"/>
<dbReference type="EMBL" id="FQZG01000085">
    <property type="protein sequence ID" value="SHJ81257.1"/>
    <property type="molecule type" value="Genomic_DNA"/>
</dbReference>
<proteinExistence type="inferred from homology"/>
<dbReference type="InterPro" id="IPR027417">
    <property type="entry name" value="P-loop_NTPase"/>
</dbReference>
<accession>A0A1M6MCX1</accession>
<dbReference type="PANTHER" id="PTHR32114:SF2">
    <property type="entry name" value="ABC TRANSPORTER ABCH.3"/>
    <property type="match status" value="1"/>
</dbReference>
<dbReference type="Pfam" id="PF13476">
    <property type="entry name" value="AAA_23"/>
    <property type="match status" value="1"/>
</dbReference>
<feature type="domain" description="Rad50/SbcC-type AAA" evidence="6">
    <location>
        <begin position="5"/>
        <end position="182"/>
    </location>
</feature>
<evidence type="ECO:0000313" key="8">
    <source>
        <dbReference type="Proteomes" id="UP000184512"/>
    </source>
</evidence>
<dbReference type="Pfam" id="PF13558">
    <property type="entry name" value="SbcC_Walker_B"/>
    <property type="match status" value="1"/>
</dbReference>
<dbReference type="Gene3D" id="3.40.50.300">
    <property type="entry name" value="P-loop containing nucleotide triphosphate hydrolases"/>
    <property type="match status" value="2"/>
</dbReference>
<comment type="subunit">
    <text evidence="2">Heterodimer of SbcC and SbcD.</text>
</comment>
<gene>
    <name evidence="7" type="ORF">SAMN02745244_03319</name>
</gene>
<feature type="region of interest" description="Disordered" evidence="5">
    <location>
        <begin position="620"/>
        <end position="639"/>
    </location>
</feature>
<keyword evidence="7" id="KW-0540">Nuclease</keyword>
<feature type="coiled-coil region" evidence="4">
    <location>
        <begin position="785"/>
        <end position="815"/>
    </location>
</feature>
<dbReference type="OrthoDB" id="9795626at2"/>
<dbReference type="GO" id="GO:0006302">
    <property type="term" value="P:double-strand break repair"/>
    <property type="evidence" value="ECO:0007669"/>
    <property type="project" value="InterPro"/>
</dbReference>
<evidence type="ECO:0000256" key="2">
    <source>
        <dbReference type="ARBA" id="ARBA00011322"/>
    </source>
</evidence>
<protein>
    <recommendedName>
        <fullName evidence="3">Nuclease SbcCD subunit C</fullName>
    </recommendedName>
</protein>
<name>A0A1M6MCX1_9ACTN</name>
<evidence type="ECO:0000313" key="7">
    <source>
        <dbReference type="EMBL" id="SHJ81257.1"/>
    </source>
</evidence>
<evidence type="ECO:0000256" key="5">
    <source>
        <dbReference type="SAM" id="MobiDB-lite"/>
    </source>
</evidence>
<evidence type="ECO:0000256" key="1">
    <source>
        <dbReference type="ARBA" id="ARBA00006930"/>
    </source>
</evidence>
<comment type="similarity">
    <text evidence="1">Belongs to the SMC family. SbcC subfamily.</text>
</comment>
<organism evidence="7 8">
    <name type="scientific">Tessaracoccus bendigoensis DSM 12906</name>
    <dbReference type="NCBI Taxonomy" id="1123357"/>
    <lineage>
        <taxon>Bacteria</taxon>
        <taxon>Bacillati</taxon>
        <taxon>Actinomycetota</taxon>
        <taxon>Actinomycetes</taxon>
        <taxon>Propionibacteriales</taxon>
        <taxon>Propionibacteriaceae</taxon>
        <taxon>Tessaracoccus</taxon>
    </lineage>
</organism>
<keyword evidence="7" id="KW-0269">Exonuclease</keyword>
<dbReference type="GO" id="GO:0016887">
    <property type="term" value="F:ATP hydrolysis activity"/>
    <property type="evidence" value="ECO:0007669"/>
    <property type="project" value="InterPro"/>
</dbReference>
<dbReference type="Proteomes" id="UP000184512">
    <property type="component" value="Unassembled WGS sequence"/>
</dbReference>
<dbReference type="SUPFAM" id="SSF52540">
    <property type="entry name" value="P-loop containing nucleoside triphosphate hydrolases"/>
    <property type="match status" value="1"/>
</dbReference>
<dbReference type="GO" id="GO:0004527">
    <property type="term" value="F:exonuclease activity"/>
    <property type="evidence" value="ECO:0007669"/>
    <property type="project" value="UniProtKB-KW"/>
</dbReference>
<feature type="compositionally biased region" description="Basic and acidic residues" evidence="5">
    <location>
        <begin position="624"/>
        <end position="639"/>
    </location>
</feature>
<dbReference type="PANTHER" id="PTHR32114">
    <property type="entry name" value="ABC TRANSPORTER ABCH.3"/>
    <property type="match status" value="1"/>
</dbReference>
<evidence type="ECO:0000256" key="4">
    <source>
        <dbReference type="SAM" id="Coils"/>
    </source>
</evidence>
<keyword evidence="7" id="KW-0378">Hydrolase</keyword>
<dbReference type="AlphaFoldDB" id="A0A1M6MCX1"/>